<dbReference type="InterPro" id="IPR002310">
    <property type="entry name" value="Gly-tRNA_ligase_asu"/>
</dbReference>
<dbReference type="GO" id="GO:0005829">
    <property type="term" value="C:cytosol"/>
    <property type="evidence" value="ECO:0007669"/>
    <property type="project" value="TreeGrafter"/>
</dbReference>
<dbReference type="PROSITE" id="PS50861">
    <property type="entry name" value="AA_TRNA_LIGASE_II_GLYAB"/>
    <property type="match status" value="1"/>
</dbReference>
<evidence type="ECO:0000256" key="9">
    <source>
        <dbReference type="ARBA" id="ARBA00023146"/>
    </source>
</evidence>
<evidence type="ECO:0000313" key="12">
    <source>
        <dbReference type="EMBL" id="CAB3976239.1"/>
    </source>
</evidence>
<dbReference type="PANTHER" id="PTHR30075">
    <property type="entry name" value="GLYCYL-TRNA SYNTHETASE"/>
    <property type="match status" value="1"/>
</dbReference>
<dbReference type="GO" id="GO:0005524">
    <property type="term" value="F:ATP binding"/>
    <property type="evidence" value="ECO:0007669"/>
    <property type="project" value="UniProtKB-KW"/>
</dbReference>
<keyword evidence="8" id="KW-0648">Protein biosynthesis</keyword>
<dbReference type="RefSeq" id="WP_176604776.1">
    <property type="nucleotide sequence ID" value="NZ_LR794158.1"/>
</dbReference>
<dbReference type="EC" id="6.1.1.14" evidence="3"/>
<dbReference type="PANTHER" id="PTHR30075:SF2">
    <property type="entry name" value="GLYCINE--TRNA LIGASE, CHLOROPLASTIC_MITOCHONDRIAL 2"/>
    <property type="match status" value="1"/>
</dbReference>
<evidence type="ECO:0000256" key="5">
    <source>
        <dbReference type="ARBA" id="ARBA00022598"/>
    </source>
</evidence>
<reference evidence="12 13" key="1">
    <citation type="submission" date="2020-04" db="EMBL/GenBank/DDBJ databases">
        <authorList>
            <person name="Graf S J."/>
        </authorList>
    </citation>
    <scope>NUCLEOTIDE SEQUENCE [LARGE SCALE GENOMIC DNA]</scope>
    <source>
        <strain evidence="12">1</strain>
    </source>
</reference>
<dbReference type="InterPro" id="IPR045864">
    <property type="entry name" value="aa-tRNA-synth_II/BPL/LPL"/>
</dbReference>
<evidence type="ECO:0000256" key="3">
    <source>
        <dbReference type="ARBA" id="ARBA00012829"/>
    </source>
</evidence>
<dbReference type="EMBL" id="LR794158">
    <property type="protein sequence ID" value="CAB3976239.1"/>
    <property type="molecule type" value="Genomic_DNA"/>
</dbReference>
<comment type="subunit">
    <text evidence="2">Tetramer of two alpha and two beta subunits.</text>
</comment>
<keyword evidence="9" id="KW-0030">Aminoacyl-tRNA synthetase</keyword>
<dbReference type="Pfam" id="PF02091">
    <property type="entry name" value="tRNA-synt_2e"/>
    <property type="match status" value="1"/>
</dbReference>
<evidence type="ECO:0000313" key="13">
    <source>
        <dbReference type="Proteomes" id="UP000509549"/>
    </source>
</evidence>
<dbReference type="PRINTS" id="PR01044">
    <property type="entry name" value="TRNASYNTHGA"/>
</dbReference>
<evidence type="ECO:0000256" key="2">
    <source>
        <dbReference type="ARBA" id="ARBA00011209"/>
    </source>
</evidence>
<dbReference type="GO" id="GO:0006426">
    <property type="term" value="P:glycyl-tRNA aminoacylation"/>
    <property type="evidence" value="ECO:0007669"/>
    <property type="project" value="InterPro"/>
</dbReference>
<dbReference type="AlphaFoldDB" id="A0A6J5JYN0"/>
<comment type="similarity">
    <text evidence="1">Belongs to the class-II aminoacyl-tRNA synthetase family.</text>
</comment>
<dbReference type="InterPro" id="IPR006194">
    <property type="entry name" value="Gly-tRNA-synth_heterodimer"/>
</dbReference>
<keyword evidence="6" id="KW-0547">Nucleotide-binding</keyword>
<dbReference type="KEGG" id="acil:ESZ_00019"/>
<evidence type="ECO:0000256" key="11">
    <source>
        <dbReference type="ARBA" id="ARBA00047937"/>
    </source>
</evidence>
<name>A0A6J5JYN0_9GAMM</name>
<dbReference type="Gene3D" id="3.30.930.10">
    <property type="entry name" value="Bira Bifunctional Protein, Domain 2"/>
    <property type="match status" value="1"/>
</dbReference>
<evidence type="ECO:0000256" key="4">
    <source>
        <dbReference type="ARBA" id="ARBA00018257"/>
    </source>
</evidence>
<dbReference type="SUPFAM" id="SSF55681">
    <property type="entry name" value="Class II aaRS and biotin synthetases"/>
    <property type="match status" value="1"/>
</dbReference>
<protein>
    <recommendedName>
        <fullName evidence="4">Glycine--tRNA ligase alpha subunit</fullName>
        <ecNumber evidence="3">6.1.1.14</ecNumber>
    </recommendedName>
    <alternativeName>
        <fullName evidence="10">Glycyl-tRNA synthetase alpha subunit</fullName>
    </alternativeName>
</protein>
<dbReference type="Proteomes" id="UP000509549">
    <property type="component" value="Chromosome"/>
</dbReference>
<comment type="catalytic activity">
    <reaction evidence="11">
        <text>tRNA(Gly) + glycine + ATP = glycyl-tRNA(Gly) + AMP + diphosphate</text>
        <dbReference type="Rhea" id="RHEA:16013"/>
        <dbReference type="Rhea" id="RHEA-COMP:9664"/>
        <dbReference type="Rhea" id="RHEA-COMP:9683"/>
        <dbReference type="ChEBI" id="CHEBI:30616"/>
        <dbReference type="ChEBI" id="CHEBI:33019"/>
        <dbReference type="ChEBI" id="CHEBI:57305"/>
        <dbReference type="ChEBI" id="CHEBI:78442"/>
        <dbReference type="ChEBI" id="CHEBI:78522"/>
        <dbReference type="ChEBI" id="CHEBI:456215"/>
        <dbReference type="EC" id="6.1.1.14"/>
    </reaction>
</comment>
<proteinExistence type="inferred from homology"/>
<keyword evidence="7" id="KW-0067">ATP-binding</keyword>
<evidence type="ECO:0000256" key="8">
    <source>
        <dbReference type="ARBA" id="ARBA00022917"/>
    </source>
</evidence>
<keyword evidence="5 12" id="KW-0436">Ligase</keyword>
<sequence length="290" mass="34176">MKNEIITFNEIIHKLNKFWEKNFCIILQPLDQEVGAATFHPMTFINALTKKTFNAAYTQISRRPTDVRHTNTSNRSTLFHQYQVIMKPSPLNIQDLYLQSLEIIGIKIKKNEINFIEDNWKSPSLGANGVGWEVRLNGTEITQFTYFQQMGDIECNPIMVEIAYGLERIAMHLQKITNINDIILHANKNTNKKIKYSDIFLKYEKEMTKYIKEEINSNNLKKNFIEIEKECNKLIYKNLPRIAYEKLIKLSHLFNLIEANKYVPITERHDYIEKMKILSKNIAEKIKNEK</sequence>
<gene>
    <name evidence="12" type="primary">glyQ</name>
    <name evidence="12" type="ORF">ESZ_00019</name>
</gene>
<organism evidence="12 13">
    <name type="scientific">Candidatus Azoamicus ciliaticola</name>
    <dbReference type="NCBI Taxonomy" id="2652803"/>
    <lineage>
        <taxon>Bacteria</taxon>
        <taxon>Pseudomonadati</taxon>
        <taxon>Pseudomonadota</taxon>
        <taxon>Gammaproteobacteria</taxon>
        <taxon>Candidatus Azoamicaceae</taxon>
        <taxon>Candidatus Azoamicus</taxon>
    </lineage>
</organism>
<dbReference type="GO" id="GO:0004820">
    <property type="term" value="F:glycine-tRNA ligase activity"/>
    <property type="evidence" value="ECO:0007669"/>
    <property type="project" value="UniProtKB-EC"/>
</dbReference>
<dbReference type="Gene3D" id="1.20.58.180">
    <property type="entry name" value="Class II aaRS and biotin synthetases, domain 2"/>
    <property type="match status" value="1"/>
</dbReference>
<evidence type="ECO:0000256" key="1">
    <source>
        <dbReference type="ARBA" id="ARBA00008226"/>
    </source>
</evidence>
<keyword evidence="13" id="KW-1185">Reference proteome</keyword>
<accession>A0A6J5JYN0</accession>
<evidence type="ECO:0000256" key="6">
    <source>
        <dbReference type="ARBA" id="ARBA00022741"/>
    </source>
</evidence>
<evidence type="ECO:0000256" key="7">
    <source>
        <dbReference type="ARBA" id="ARBA00022840"/>
    </source>
</evidence>
<evidence type="ECO:0000256" key="10">
    <source>
        <dbReference type="ARBA" id="ARBA00031660"/>
    </source>
</evidence>